<evidence type="ECO:0000313" key="2">
    <source>
        <dbReference type="EMBL" id="KAK4147541.1"/>
    </source>
</evidence>
<keyword evidence="3" id="KW-1185">Reference proteome</keyword>
<dbReference type="InterPro" id="IPR003615">
    <property type="entry name" value="HNH_nuc"/>
</dbReference>
<evidence type="ECO:0000259" key="1">
    <source>
        <dbReference type="Pfam" id="PF13391"/>
    </source>
</evidence>
<dbReference type="GeneID" id="87819372"/>
<dbReference type="Pfam" id="PF13391">
    <property type="entry name" value="HNH_2"/>
    <property type="match status" value="1"/>
</dbReference>
<gene>
    <name evidence="2" type="ORF">C8A04DRAFT_34236</name>
</gene>
<sequence length="347" mass="39308">MEQLKVRLGRLDLEVLDSIVTATVVDPDAVRRFADDISPPAEPVNDYITEVDTRRDLFEKYRAICHSQEDQPNAVVFALFMVAPVTEIRTFLDDLGNPTSVATLDEPETPVPPVSETRYGFEKSVNKRDGGVCVFSGMPDPQAAHIVPFALSSNQAFFSLDNMLTTFWGPNQARTWRRTYECIEMAQSPVNGISMNHQIHFWFNTARVALKPLRLDEEGITVQWHWLKKSGDDPDTFAPRKSGVRIQTGQTFLFPRSSAMPSWDQLELQWDLHRVAALCGAADVPEDYYDYEDPYDREYCEVVAARERAVWAKYESRKKGKEFGGRGILATGFSSIREKWGGGCVVR</sequence>
<proteinExistence type="predicted"/>
<reference evidence="2" key="1">
    <citation type="journal article" date="2023" name="Mol. Phylogenet. Evol.">
        <title>Genome-scale phylogeny and comparative genomics of the fungal order Sordariales.</title>
        <authorList>
            <person name="Hensen N."/>
            <person name="Bonometti L."/>
            <person name="Westerberg I."/>
            <person name="Brannstrom I.O."/>
            <person name="Guillou S."/>
            <person name="Cros-Aarteil S."/>
            <person name="Calhoun S."/>
            <person name="Haridas S."/>
            <person name="Kuo A."/>
            <person name="Mondo S."/>
            <person name="Pangilinan J."/>
            <person name="Riley R."/>
            <person name="LaButti K."/>
            <person name="Andreopoulos B."/>
            <person name="Lipzen A."/>
            <person name="Chen C."/>
            <person name="Yan M."/>
            <person name="Daum C."/>
            <person name="Ng V."/>
            <person name="Clum A."/>
            <person name="Steindorff A."/>
            <person name="Ohm R.A."/>
            <person name="Martin F."/>
            <person name="Silar P."/>
            <person name="Natvig D.O."/>
            <person name="Lalanne C."/>
            <person name="Gautier V."/>
            <person name="Ament-Velasquez S.L."/>
            <person name="Kruys A."/>
            <person name="Hutchinson M.I."/>
            <person name="Powell A.J."/>
            <person name="Barry K."/>
            <person name="Miller A.N."/>
            <person name="Grigoriev I.V."/>
            <person name="Debuchy R."/>
            <person name="Gladieux P."/>
            <person name="Hiltunen Thoren M."/>
            <person name="Johannesson H."/>
        </authorList>
    </citation>
    <scope>NUCLEOTIDE SEQUENCE</scope>
    <source>
        <strain evidence="2">CBS 141.50</strain>
    </source>
</reference>
<comment type="caution">
    <text evidence="2">The sequence shown here is derived from an EMBL/GenBank/DDBJ whole genome shotgun (WGS) entry which is preliminary data.</text>
</comment>
<dbReference type="EMBL" id="MU853556">
    <property type="protein sequence ID" value="KAK4147541.1"/>
    <property type="molecule type" value="Genomic_DNA"/>
</dbReference>
<dbReference type="Proteomes" id="UP001302676">
    <property type="component" value="Unassembled WGS sequence"/>
</dbReference>
<protein>
    <recommendedName>
        <fullName evidence="1">HNH nuclease domain-containing protein</fullName>
    </recommendedName>
</protein>
<accession>A0AAN6VCG0</accession>
<organism evidence="2 3">
    <name type="scientific">Dichotomopilus funicola</name>
    <dbReference type="NCBI Taxonomy" id="1934379"/>
    <lineage>
        <taxon>Eukaryota</taxon>
        <taxon>Fungi</taxon>
        <taxon>Dikarya</taxon>
        <taxon>Ascomycota</taxon>
        <taxon>Pezizomycotina</taxon>
        <taxon>Sordariomycetes</taxon>
        <taxon>Sordariomycetidae</taxon>
        <taxon>Sordariales</taxon>
        <taxon>Chaetomiaceae</taxon>
        <taxon>Dichotomopilus</taxon>
    </lineage>
</organism>
<dbReference type="RefSeq" id="XP_062640912.1">
    <property type="nucleotide sequence ID" value="XM_062782759.1"/>
</dbReference>
<dbReference type="AlphaFoldDB" id="A0AAN6VCG0"/>
<feature type="domain" description="HNH nuclease" evidence="1">
    <location>
        <begin position="133"/>
        <end position="210"/>
    </location>
</feature>
<name>A0AAN6VCG0_9PEZI</name>
<evidence type="ECO:0000313" key="3">
    <source>
        <dbReference type="Proteomes" id="UP001302676"/>
    </source>
</evidence>
<reference evidence="2" key="2">
    <citation type="submission" date="2023-05" db="EMBL/GenBank/DDBJ databases">
        <authorList>
            <consortium name="Lawrence Berkeley National Laboratory"/>
            <person name="Steindorff A."/>
            <person name="Hensen N."/>
            <person name="Bonometti L."/>
            <person name="Westerberg I."/>
            <person name="Brannstrom I.O."/>
            <person name="Guillou S."/>
            <person name="Cros-Aarteil S."/>
            <person name="Calhoun S."/>
            <person name="Haridas S."/>
            <person name="Kuo A."/>
            <person name="Mondo S."/>
            <person name="Pangilinan J."/>
            <person name="Riley R."/>
            <person name="Labutti K."/>
            <person name="Andreopoulos B."/>
            <person name="Lipzen A."/>
            <person name="Chen C."/>
            <person name="Yanf M."/>
            <person name="Daum C."/>
            <person name="Ng V."/>
            <person name="Clum A."/>
            <person name="Ohm R."/>
            <person name="Martin F."/>
            <person name="Silar P."/>
            <person name="Natvig D."/>
            <person name="Lalanne C."/>
            <person name="Gautier V."/>
            <person name="Ament-Velasquez S.L."/>
            <person name="Kruys A."/>
            <person name="Hutchinson M.I."/>
            <person name="Powell A.J."/>
            <person name="Barry K."/>
            <person name="Miller A.N."/>
            <person name="Grigoriev I.V."/>
            <person name="Debuchy R."/>
            <person name="Gladieux P."/>
            <person name="Thoren M.H."/>
            <person name="Johannesson H."/>
        </authorList>
    </citation>
    <scope>NUCLEOTIDE SEQUENCE</scope>
    <source>
        <strain evidence="2">CBS 141.50</strain>
    </source>
</reference>